<dbReference type="Pfam" id="PF07992">
    <property type="entry name" value="Pyr_redox_2"/>
    <property type="match status" value="1"/>
</dbReference>
<keyword evidence="5" id="KW-0288">FMN</keyword>
<dbReference type="PRINTS" id="PR00368">
    <property type="entry name" value="FADPNR"/>
</dbReference>
<sequence length="637" mass="69663">MKLLQPVQIGNLELKNRIVMVAMGPELGNFDDKTVEYYVRRAEGGAAMLLTNIIATEEIEGHSPSSVLNEDSFAGYKKLVDRAHAYGCKVCIQIMPGSGLGLMAPGRQKPACVSALPLYPGSEMTYEALTIEEIKFIQGEVVKTVALAKKAGADAVEVHAYGGYLTDKFMTPRWNIRTDEYGGCFENRMRFLNEMIDGIKAAVGNDFPMIVKFTPCHYLPQEAGYRTIEEGIEIARMLEQKGVHALHIDVGCHDNWYLAMPPIYQQEAVLQLSASRKIKEVTSLPIISNGRLSDTDKAETALENGYIDIVGVGRGFLADPDFPNKIMEHKNDEIRSCIYCNEGCIKSVCEGAHIRCAVNPMAGFETLKVLNKAEEKKKVLIIGAGPGGCQAAIAAAEAGHDVEVWEKLDHVGGNFHNACLPSFKRDGNKILSYYAVMMKKLEIRIKYCVEATKELVDGYAPDLIIYAAGALPVRPKSIPGIHMGHVVAATDVLQNKVPVGKEVTIIGAGLVGCETAVVLAEKGKKVTLVEMADHVLPEPVFIQNAMMLNQLLNHTNITAKTSTKLMEIKENHVLVQCSGQEEDITCDTVVLAMGFVPNTDLYEALKEDYTIVNVGDSVKVRKVLDAVSEAYDAVLNI</sequence>
<dbReference type="Pfam" id="PF00724">
    <property type="entry name" value="Oxidored_FMN"/>
    <property type="match status" value="1"/>
</dbReference>
<dbReference type="STRING" id="1120996.SAMN02746066_02697"/>
<dbReference type="RefSeq" id="WP_073288539.1">
    <property type="nucleotide sequence ID" value="NZ_FRCP01000013.1"/>
</dbReference>
<dbReference type="SUPFAM" id="SSF51905">
    <property type="entry name" value="FAD/NAD(P)-binding domain"/>
    <property type="match status" value="1"/>
</dbReference>
<comment type="cofactor">
    <cofactor evidence="1">
        <name>FMN</name>
        <dbReference type="ChEBI" id="CHEBI:58210"/>
    </cofactor>
</comment>
<keyword evidence="4" id="KW-0285">Flavoprotein</keyword>
<dbReference type="EMBL" id="FRCP01000013">
    <property type="protein sequence ID" value="SHM63457.1"/>
    <property type="molecule type" value="Genomic_DNA"/>
</dbReference>
<dbReference type="GO" id="GO:0010181">
    <property type="term" value="F:FMN binding"/>
    <property type="evidence" value="ECO:0007669"/>
    <property type="project" value="InterPro"/>
</dbReference>
<evidence type="ECO:0000259" key="11">
    <source>
        <dbReference type="Pfam" id="PF07992"/>
    </source>
</evidence>
<keyword evidence="8" id="KW-0408">Iron</keyword>
<reference evidence="12 13" key="1">
    <citation type="submission" date="2016-11" db="EMBL/GenBank/DDBJ databases">
        <authorList>
            <person name="Jaros S."/>
            <person name="Januszkiewicz K."/>
            <person name="Wedrychowicz H."/>
        </authorList>
    </citation>
    <scope>NUCLEOTIDE SEQUENCE [LARGE SCALE GENOMIC DNA]</scope>
    <source>
        <strain evidence="12 13">DSM 15930</strain>
    </source>
</reference>
<dbReference type="OrthoDB" id="9772736at2"/>
<dbReference type="PANTHER" id="PTHR42917:SF2">
    <property type="entry name" value="2,4-DIENOYL-COA REDUCTASE [(2E)-ENOYL-COA-PRODUCING]"/>
    <property type="match status" value="1"/>
</dbReference>
<evidence type="ECO:0000256" key="3">
    <source>
        <dbReference type="ARBA" id="ARBA00011048"/>
    </source>
</evidence>
<keyword evidence="13" id="KW-1185">Reference proteome</keyword>
<dbReference type="GO" id="GO:0016491">
    <property type="term" value="F:oxidoreductase activity"/>
    <property type="evidence" value="ECO:0007669"/>
    <property type="project" value="UniProtKB-KW"/>
</dbReference>
<feature type="domain" description="FAD/NAD(P)-binding" evidence="11">
    <location>
        <begin position="377"/>
        <end position="605"/>
    </location>
</feature>
<dbReference type="GO" id="GO:0051536">
    <property type="term" value="F:iron-sulfur cluster binding"/>
    <property type="evidence" value="ECO:0007669"/>
    <property type="project" value="UniProtKB-KW"/>
</dbReference>
<evidence type="ECO:0000256" key="8">
    <source>
        <dbReference type="ARBA" id="ARBA00023004"/>
    </source>
</evidence>
<keyword evidence="9" id="KW-0411">Iron-sulfur</keyword>
<dbReference type="Gene3D" id="3.50.50.60">
    <property type="entry name" value="FAD/NAD(P)-binding domain"/>
    <property type="match status" value="1"/>
</dbReference>
<comment type="similarity">
    <text evidence="3">In the N-terminal section; belongs to the NADH:flavin oxidoreductase/NADH oxidase family.</text>
</comment>
<organism evidence="12 13">
    <name type="scientific">Anaerosporobacter mobilis DSM 15930</name>
    <dbReference type="NCBI Taxonomy" id="1120996"/>
    <lineage>
        <taxon>Bacteria</taxon>
        <taxon>Bacillati</taxon>
        <taxon>Bacillota</taxon>
        <taxon>Clostridia</taxon>
        <taxon>Lachnospirales</taxon>
        <taxon>Lachnospiraceae</taxon>
        <taxon>Anaerosporobacter</taxon>
    </lineage>
</organism>
<dbReference type="PANTHER" id="PTHR42917">
    <property type="entry name" value="2,4-DIENOYL-COA REDUCTASE"/>
    <property type="match status" value="1"/>
</dbReference>
<dbReference type="InterPro" id="IPR036188">
    <property type="entry name" value="FAD/NAD-bd_sf"/>
</dbReference>
<evidence type="ECO:0000313" key="12">
    <source>
        <dbReference type="EMBL" id="SHM63457.1"/>
    </source>
</evidence>
<evidence type="ECO:0000256" key="5">
    <source>
        <dbReference type="ARBA" id="ARBA00022643"/>
    </source>
</evidence>
<evidence type="ECO:0000256" key="4">
    <source>
        <dbReference type="ARBA" id="ARBA00022630"/>
    </source>
</evidence>
<dbReference type="SUPFAM" id="SSF51395">
    <property type="entry name" value="FMN-linked oxidoreductases"/>
    <property type="match status" value="1"/>
</dbReference>
<dbReference type="InterPro" id="IPR001155">
    <property type="entry name" value="OxRdtase_FMN_N"/>
</dbReference>
<gene>
    <name evidence="12" type="ORF">SAMN02746066_02697</name>
</gene>
<keyword evidence="6" id="KW-0479">Metal-binding</keyword>
<protein>
    <submittedName>
        <fullName evidence="12">2-enoate reductase</fullName>
    </submittedName>
</protein>
<comment type="cofactor">
    <cofactor evidence="2">
        <name>[4Fe-4S] cluster</name>
        <dbReference type="ChEBI" id="CHEBI:49883"/>
    </cofactor>
</comment>
<evidence type="ECO:0000259" key="10">
    <source>
        <dbReference type="Pfam" id="PF00724"/>
    </source>
</evidence>
<dbReference type="Proteomes" id="UP000184038">
    <property type="component" value="Unassembled WGS sequence"/>
</dbReference>
<evidence type="ECO:0000313" key="13">
    <source>
        <dbReference type="Proteomes" id="UP000184038"/>
    </source>
</evidence>
<dbReference type="AlphaFoldDB" id="A0A1M7KDZ9"/>
<accession>A0A1M7KDZ9</accession>
<dbReference type="InterPro" id="IPR051793">
    <property type="entry name" value="NADH:flavin_oxidoreductase"/>
</dbReference>
<proteinExistence type="inferred from homology"/>
<dbReference type="InterPro" id="IPR013785">
    <property type="entry name" value="Aldolase_TIM"/>
</dbReference>
<dbReference type="CDD" id="cd02803">
    <property type="entry name" value="OYE_like_FMN_family"/>
    <property type="match status" value="1"/>
</dbReference>
<keyword evidence="7" id="KW-0560">Oxidoreductase</keyword>
<dbReference type="InterPro" id="IPR023753">
    <property type="entry name" value="FAD/NAD-binding_dom"/>
</dbReference>
<feature type="domain" description="NADH:flavin oxidoreductase/NADH oxidase N-terminal" evidence="10">
    <location>
        <begin position="2"/>
        <end position="333"/>
    </location>
</feature>
<evidence type="ECO:0000256" key="1">
    <source>
        <dbReference type="ARBA" id="ARBA00001917"/>
    </source>
</evidence>
<name>A0A1M7KDZ9_9FIRM</name>
<evidence type="ECO:0000256" key="6">
    <source>
        <dbReference type="ARBA" id="ARBA00022723"/>
    </source>
</evidence>
<dbReference type="GO" id="GO:0046872">
    <property type="term" value="F:metal ion binding"/>
    <property type="evidence" value="ECO:0007669"/>
    <property type="project" value="UniProtKB-KW"/>
</dbReference>
<dbReference type="Gene3D" id="3.40.50.720">
    <property type="entry name" value="NAD(P)-binding Rossmann-like Domain"/>
    <property type="match status" value="1"/>
</dbReference>
<evidence type="ECO:0000256" key="2">
    <source>
        <dbReference type="ARBA" id="ARBA00001966"/>
    </source>
</evidence>
<evidence type="ECO:0000256" key="9">
    <source>
        <dbReference type="ARBA" id="ARBA00023014"/>
    </source>
</evidence>
<evidence type="ECO:0000256" key="7">
    <source>
        <dbReference type="ARBA" id="ARBA00023002"/>
    </source>
</evidence>
<dbReference type="Gene3D" id="3.20.20.70">
    <property type="entry name" value="Aldolase class I"/>
    <property type="match status" value="1"/>
</dbReference>
<dbReference type="PRINTS" id="PR00469">
    <property type="entry name" value="PNDRDTASEII"/>
</dbReference>